<proteinExistence type="predicted"/>
<dbReference type="RefSeq" id="WP_036187293.1">
    <property type="nucleotide sequence ID" value="NZ_AVDA01000014.1"/>
</dbReference>
<accession>A0A0A3I5S7</accession>
<dbReference type="AlphaFoldDB" id="A0A0A3I5S7"/>
<evidence type="ECO:0000313" key="2">
    <source>
        <dbReference type="Proteomes" id="UP000030416"/>
    </source>
</evidence>
<dbReference type="Proteomes" id="UP000030416">
    <property type="component" value="Unassembled WGS sequence"/>
</dbReference>
<comment type="caution">
    <text evidence="1">The sequence shown here is derived from an EMBL/GenBank/DDBJ whole genome shotgun (WGS) entry which is preliminary data.</text>
</comment>
<keyword evidence="2" id="KW-1185">Reference proteome</keyword>
<organism evidence="1 2">
    <name type="scientific">Ureibacillus manganicus DSM 26584</name>
    <dbReference type="NCBI Taxonomy" id="1384049"/>
    <lineage>
        <taxon>Bacteria</taxon>
        <taxon>Bacillati</taxon>
        <taxon>Bacillota</taxon>
        <taxon>Bacilli</taxon>
        <taxon>Bacillales</taxon>
        <taxon>Caryophanaceae</taxon>
        <taxon>Ureibacillus</taxon>
    </lineage>
</organism>
<name>A0A0A3I5S7_9BACL</name>
<reference evidence="1 2" key="1">
    <citation type="submission" date="2014-02" db="EMBL/GenBank/DDBJ databases">
        <title>Draft genome sequence of Lysinibacillus manganicus DSM 26584T.</title>
        <authorList>
            <person name="Zhang F."/>
            <person name="Wang G."/>
            <person name="Zhang L."/>
        </authorList>
    </citation>
    <scope>NUCLEOTIDE SEQUENCE [LARGE SCALE GENOMIC DNA]</scope>
    <source>
        <strain evidence="1 2">DSM 26584</strain>
    </source>
</reference>
<evidence type="ECO:0000313" key="1">
    <source>
        <dbReference type="EMBL" id="KGR78053.1"/>
    </source>
</evidence>
<sequence length="59" mass="6977">MTFIRGMKDICVRKYSKNVVHKVDEGHLRLEKVIIRQMKTVCGRKSTRKGHHKADEDRL</sequence>
<gene>
    <name evidence="1" type="ORF">CD29_12940</name>
</gene>
<dbReference type="STRING" id="1384049.CD29_12940"/>
<dbReference type="EMBL" id="JPVN01000014">
    <property type="protein sequence ID" value="KGR78053.1"/>
    <property type="molecule type" value="Genomic_DNA"/>
</dbReference>
<protein>
    <submittedName>
        <fullName evidence="1">Uncharacterized protein</fullName>
    </submittedName>
</protein>